<reference evidence="1" key="2">
    <citation type="submission" date="2020-09" db="EMBL/GenBank/DDBJ databases">
        <authorList>
            <person name="Sun Q."/>
            <person name="Zhou Y."/>
        </authorList>
    </citation>
    <scope>NUCLEOTIDE SEQUENCE</scope>
    <source>
        <strain evidence="1">CGMCC 4.7138</strain>
    </source>
</reference>
<dbReference type="AlphaFoldDB" id="A0A8H9LFD3"/>
<dbReference type="Proteomes" id="UP000653480">
    <property type="component" value="Unassembled WGS sequence"/>
</dbReference>
<dbReference type="EMBL" id="BMMN01000002">
    <property type="protein sequence ID" value="GGO06146.1"/>
    <property type="molecule type" value="Genomic_DNA"/>
</dbReference>
<sequence length="71" mass="7452">MVCEPGQAQFTVQPLIAALPARTVTSPWKPPGQELTTRYVAEHAPDTPPDGEGLGLDEGLGLALGEGLLWS</sequence>
<reference evidence="1" key="1">
    <citation type="journal article" date="2014" name="Int. J. Syst. Evol. Microbiol.">
        <title>Complete genome sequence of Corynebacterium casei LMG S-19264T (=DSM 44701T), isolated from a smear-ripened cheese.</title>
        <authorList>
            <consortium name="US DOE Joint Genome Institute (JGI-PGF)"/>
            <person name="Walter F."/>
            <person name="Albersmeier A."/>
            <person name="Kalinowski J."/>
            <person name="Ruckert C."/>
        </authorList>
    </citation>
    <scope>NUCLEOTIDE SEQUENCE</scope>
    <source>
        <strain evidence="1">CGMCC 4.7138</strain>
    </source>
</reference>
<evidence type="ECO:0000313" key="1">
    <source>
        <dbReference type="EMBL" id="GGO06146.1"/>
    </source>
</evidence>
<comment type="caution">
    <text evidence="1">The sequence shown here is derived from an EMBL/GenBank/DDBJ whole genome shotgun (WGS) entry which is preliminary data.</text>
</comment>
<evidence type="ECO:0000313" key="2">
    <source>
        <dbReference type="Proteomes" id="UP000653480"/>
    </source>
</evidence>
<organism evidence="1 2">
    <name type="scientific">Microbispora bryophytorum</name>
    <dbReference type="NCBI Taxonomy" id="1460882"/>
    <lineage>
        <taxon>Bacteria</taxon>
        <taxon>Bacillati</taxon>
        <taxon>Actinomycetota</taxon>
        <taxon>Actinomycetes</taxon>
        <taxon>Streptosporangiales</taxon>
        <taxon>Streptosporangiaceae</taxon>
        <taxon>Microbispora</taxon>
    </lineage>
</organism>
<gene>
    <name evidence="1" type="ORF">GCM10011574_18590</name>
</gene>
<accession>A0A8H9LFD3</accession>
<protein>
    <submittedName>
        <fullName evidence="1">Uncharacterized protein</fullName>
    </submittedName>
</protein>
<keyword evidence="2" id="KW-1185">Reference proteome</keyword>
<proteinExistence type="predicted"/>
<name>A0A8H9LFD3_9ACTN</name>